<comment type="caution">
    <text evidence="2">The sequence shown here is derived from an EMBL/GenBank/DDBJ whole genome shotgun (WGS) entry which is preliminary data.</text>
</comment>
<feature type="chain" id="PRO_5046203296" evidence="1">
    <location>
        <begin position="26"/>
        <end position="200"/>
    </location>
</feature>
<dbReference type="EMBL" id="JBHSPB010000022">
    <property type="protein sequence ID" value="MFC5723947.1"/>
    <property type="molecule type" value="Genomic_DNA"/>
</dbReference>
<evidence type="ECO:0000256" key="1">
    <source>
        <dbReference type="SAM" id="SignalP"/>
    </source>
</evidence>
<dbReference type="RefSeq" id="WP_390320376.1">
    <property type="nucleotide sequence ID" value="NZ_JBHSPB010000022.1"/>
</dbReference>
<evidence type="ECO:0000313" key="2">
    <source>
        <dbReference type="EMBL" id="MFC5723947.1"/>
    </source>
</evidence>
<keyword evidence="1" id="KW-0732">Signal</keyword>
<evidence type="ECO:0000313" key="3">
    <source>
        <dbReference type="Proteomes" id="UP001596083"/>
    </source>
</evidence>
<proteinExistence type="predicted"/>
<sequence length="200" mass="19879">MPVLRPSVILLGVLALVGSGLAAHAAFAGDPVALTVAQGSGECAVSWQKAGVTFKPLTAGQAPSSYALSDFTGTVTVDLGEKTVGDVQAQFKGGFTLTDAAGHLVQVSDGQAAASSGNVTYMVKTSGDPNGERLPVHTFASPSQFTPEVASTDPPKVTVRASGVPAAFAPEFARALNGTFGPGTAEAGAPFGTCGATVSN</sequence>
<name>A0ABW0Z726_9ACTN</name>
<accession>A0ABW0Z726</accession>
<reference evidence="3" key="1">
    <citation type="journal article" date="2019" name="Int. J. Syst. Evol. Microbiol.">
        <title>The Global Catalogue of Microorganisms (GCM) 10K type strain sequencing project: providing services to taxonomists for standard genome sequencing and annotation.</title>
        <authorList>
            <consortium name="The Broad Institute Genomics Platform"/>
            <consortium name="The Broad Institute Genome Sequencing Center for Infectious Disease"/>
            <person name="Wu L."/>
            <person name="Ma J."/>
        </authorList>
    </citation>
    <scope>NUCLEOTIDE SEQUENCE [LARGE SCALE GENOMIC DNA]</scope>
    <source>
        <strain evidence="3">CGMCC 4.7304</strain>
    </source>
</reference>
<dbReference type="Proteomes" id="UP001596083">
    <property type="component" value="Unassembled WGS sequence"/>
</dbReference>
<feature type="signal peptide" evidence="1">
    <location>
        <begin position="1"/>
        <end position="25"/>
    </location>
</feature>
<keyword evidence="3" id="KW-1185">Reference proteome</keyword>
<protein>
    <submittedName>
        <fullName evidence="2">Uncharacterized protein</fullName>
    </submittedName>
</protein>
<gene>
    <name evidence="2" type="ORF">ACFP1Z_27655</name>
</gene>
<organism evidence="2 3">
    <name type="scientific">Streptomyces gamaensis</name>
    <dbReference type="NCBI Taxonomy" id="1763542"/>
    <lineage>
        <taxon>Bacteria</taxon>
        <taxon>Bacillati</taxon>
        <taxon>Actinomycetota</taxon>
        <taxon>Actinomycetes</taxon>
        <taxon>Kitasatosporales</taxon>
        <taxon>Streptomycetaceae</taxon>
        <taxon>Streptomyces</taxon>
    </lineage>
</organism>